<feature type="domain" description="Carbohydrate kinase PfkB" evidence="6">
    <location>
        <begin position="4"/>
        <end position="293"/>
    </location>
</feature>
<evidence type="ECO:0000313" key="7">
    <source>
        <dbReference type="EMBL" id="MDN7242743.1"/>
    </source>
</evidence>
<keyword evidence="2" id="KW-0808">Transferase</keyword>
<evidence type="ECO:0000256" key="5">
    <source>
        <dbReference type="ARBA" id="ARBA00022840"/>
    </source>
</evidence>
<evidence type="ECO:0000256" key="2">
    <source>
        <dbReference type="ARBA" id="ARBA00022679"/>
    </source>
</evidence>
<dbReference type="PANTHER" id="PTHR43085">
    <property type="entry name" value="HEXOKINASE FAMILY MEMBER"/>
    <property type="match status" value="1"/>
</dbReference>
<dbReference type="Proteomes" id="UP001172055">
    <property type="component" value="Unassembled WGS sequence"/>
</dbReference>
<dbReference type="SUPFAM" id="SSF53613">
    <property type="entry name" value="Ribokinase-like"/>
    <property type="match status" value="1"/>
</dbReference>
<keyword evidence="8" id="KW-1185">Reference proteome</keyword>
<keyword evidence="3" id="KW-0547">Nucleotide-binding</keyword>
<dbReference type="GO" id="GO:0016301">
    <property type="term" value="F:kinase activity"/>
    <property type="evidence" value="ECO:0007669"/>
    <property type="project" value="UniProtKB-KW"/>
</dbReference>
<sequence>MIGLVGNLNIDLILYHLDEQPKFGSEYVMENSVKRPGGLANVILPLSELGERPLVVSLLGNDFYGDLVYNELRPKIVDGIVRTESETSLSIGVVNQSSDRFFLTLFGNLTEFTYDTVKSDQQLQECSAVMFYGYFLLPNLGFEGTKQALMDAKKRGQTTFVDANSDIDGWNEEQVQEILKLLPHIDYFMPNEEEASYLTKQSELKNMIRIFKENGANNVIIKKGPDGSIASIDNQLYEDEGFHSIAVDTVGAGDSFDAGILYGFHHRFPPEKMLEFANALASIVVARSEDRYPDLKEIQAQIEKRKQNK</sequence>
<dbReference type="EMBL" id="JAUJWV010000002">
    <property type="protein sequence ID" value="MDN7242743.1"/>
    <property type="molecule type" value="Genomic_DNA"/>
</dbReference>
<proteinExistence type="inferred from homology"/>
<keyword evidence="4 7" id="KW-0418">Kinase</keyword>
<dbReference type="InterPro" id="IPR029056">
    <property type="entry name" value="Ribokinase-like"/>
</dbReference>
<evidence type="ECO:0000259" key="6">
    <source>
        <dbReference type="Pfam" id="PF00294"/>
    </source>
</evidence>
<evidence type="ECO:0000256" key="4">
    <source>
        <dbReference type="ARBA" id="ARBA00022777"/>
    </source>
</evidence>
<evidence type="ECO:0000313" key="8">
    <source>
        <dbReference type="Proteomes" id="UP001172055"/>
    </source>
</evidence>
<dbReference type="PANTHER" id="PTHR43085:SF1">
    <property type="entry name" value="PSEUDOURIDINE KINASE-RELATED"/>
    <property type="match status" value="1"/>
</dbReference>
<gene>
    <name evidence="7" type="ORF">QWY14_13095</name>
</gene>
<reference evidence="7 8" key="1">
    <citation type="submission" date="2023-06" db="EMBL/GenBank/DDBJ databases">
        <title>Novel species in genus Planococcus.</title>
        <authorList>
            <person name="Ning S."/>
        </authorList>
    </citation>
    <scope>NUCLEOTIDE SEQUENCE [LARGE SCALE GENOMIC DNA]</scope>
    <source>
        <strain evidence="7 8">N028</strain>
    </source>
</reference>
<dbReference type="RefSeq" id="WP_301724298.1">
    <property type="nucleotide sequence ID" value="NZ_JAUJWV010000002.1"/>
</dbReference>
<evidence type="ECO:0000256" key="3">
    <source>
        <dbReference type="ARBA" id="ARBA00022741"/>
    </source>
</evidence>
<dbReference type="InterPro" id="IPR011611">
    <property type="entry name" value="PfkB_dom"/>
</dbReference>
<dbReference type="Gene3D" id="3.40.1190.20">
    <property type="match status" value="1"/>
</dbReference>
<evidence type="ECO:0000256" key="1">
    <source>
        <dbReference type="ARBA" id="ARBA00010688"/>
    </source>
</evidence>
<organism evidence="7 8">
    <name type="scientific">Planococcus shixiaomingii</name>
    <dbReference type="NCBI Taxonomy" id="3058393"/>
    <lineage>
        <taxon>Bacteria</taxon>
        <taxon>Bacillati</taxon>
        <taxon>Bacillota</taxon>
        <taxon>Bacilli</taxon>
        <taxon>Bacillales</taxon>
        <taxon>Caryophanaceae</taxon>
        <taxon>Planococcus</taxon>
    </lineage>
</organism>
<dbReference type="InterPro" id="IPR050306">
    <property type="entry name" value="PfkB_Carbo_kinase"/>
</dbReference>
<protein>
    <submittedName>
        <fullName evidence="7">Carbohydrate kinase family protein</fullName>
    </submittedName>
</protein>
<dbReference type="Pfam" id="PF00294">
    <property type="entry name" value="PfkB"/>
    <property type="match status" value="1"/>
</dbReference>
<keyword evidence="5" id="KW-0067">ATP-binding</keyword>
<accession>A0ABT8N4C6</accession>
<dbReference type="InterPro" id="IPR002173">
    <property type="entry name" value="Carboh/pur_kinase_PfkB_CS"/>
</dbReference>
<comment type="caution">
    <text evidence="7">The sequence shown here is derived from an EMBL/GenBank/DDBJ whole genome shotgun (WGS) entry which is preliminary data.</text>
</comment>
<comment type="similarity">
    <text evidence="1">Belongs to the carbohydrate kinase PfkB family.</text>
</comment>
<name>A0ABT8N4C6_9BACL</name>
<dbReference type="PROSITE" id="PS00584">
    <property type="entry name" value="PFKB_KINASES_2"/>
    <property type="match status" value="1"/>
</dbReference>